<name>A0ABV0CRG3_9NEIS</name>
<evidence type="ECO:0000259" key="3">
    <source>
        <dbReference type="Pfam" id="PF05155"/>
    </source>
</evidence>
<dbReference type="InterPro" id="IPR022688">
    <property type="entry name" value="G2P_C"/>
</dbReference>
<evidence type="ECO:0000256" key="1">
    <source>
        <dbReference type="SAM" id="MobiDB-lite"/>
    </source>
</evidence>
<feature type="domain" description="Replication-associated protein G2P C-terminal" evidence="3">
    <location>
        <begin position="298"/>
        <end position="359"/>
    </location>
</feature>
<comment type="caution">
    <text evidence="4">The sequence shown here is derived from an EMBL/GenBank/DDBJ whole genome shotgun (WGS) entry which is preliminary data.</text>
</comment>
<feature type="domain" description="Replication-associated protein G2P N-terminal" evidence="2">
    <location>
        <begin position="145"/>
        <end position="258"/>
    </location>
</feature>
<feature type="region of interest" description="Disordered" evidence="1">
    <location>
        <begin position="413"/>
        <end position="436"/>
    </location>
</feature>
<proteinExistence type="predicted"/>
<accession>A0ABV0CRG3</accession>
<dbReference type="Proteomes" id="UP001405405">
    <property type="component" value="Unassembled WGS sequence"/>
</dbReference>
<dbReference type="EMBL" id="JAYFSJ010000026">
    <property type="protein sequence ID" value="MEN7433750.1"/>
    <property type="molecule type" value="Genomic_DNA"/>
</dbReference>
<organism evidence="4 5">
    <name type="scientific">Chromobacterium indicum</name>
    <dbReference type="NCBI Taxonomy" id="3110228"/>
    <lineage>
        <taxon>Bacteria</taxon>
        <taxon>Pseudomonadati</taxon>
        <taxon>Pseudomonadota</taxon>
        <taxon>Betaproteobacteria</taxon>
        <taxon>Neisseriales</taxon>
        <taxon>Chromobacteriaceae</taxon>
        <taxon>Chromobacterium</taxon>
    </lineage>
</organism>
<feature type="compositionally biased region" description="Polar residues" evidence="1">
    <location>
        <begin position="413"/>
        <end position="426"/>
    </location>
</feature>
<dbReference type="RefSeq" id="WP_346790944.1">
    <property type="nucleotide sequence ID" value="NZ_JAYFSJ010000026.1"/>
</dbReference>
<keyword evidence="5" id="KW-1185">Reference proteome</keyword>
<evidence type="ECO:0000313" key="5">
    <source>
        <dbReference type="Proteomes" id="UP001405405"/>
    </source>
</evidence>
<dbReference type="Pfam" id="PF05144">
    <property type="entry name" value="Phage_CRI"/>
    <property type="match status" value="1"/>
</dbReference>
<reference evidence="4 5" key="1">
    <citation type="submission" date="2023-12" db="EMBL/GenBank/DDBJ databases">
        <title>Chromobacterium sp. strain TRC.1.1.SA producing antimicrobial pigment.</title>
        <authorList>
            <person name="Verma N."/>
            <person name="Choksket S."/>
            <person name="Pinnaka A.K."/>
            <person name="Korpole S."/>
        </authorList>
    </citation>
    <scope>NUCLEOTIDE SEQUENCE [LARGE SCALE GENOMIC DNA]</scope>
    <source>
        <strain evidence="4 5">TRC1.1.SA</strain>
    </source>
</reference>
<sequence length="436" mass="48509">MSLFVDWITISQRHPGRLNPETGEVEPALPLVDDGIVGKFGRGDDGEYSEMPDWASQSAKSVKGSFSTLIRIKCDGFRVTLSGNVGRLDRPDNLFNLSFDATIQRCNQILARFGLPPFTAGERLVNPNPSAYDVKHGLFEYWTGATVSMLHMTQNFLTGSEANAQTTIDWLATQSLSRVKRGRAGETTVNFGDNGGRKKLVAYIKWAEMLAHPHGRKREEIEQDPVYQYCRQEGVVRLELKAGRLLLRDNHLRFLGDITMEKLTELYEAEVIPLVGRVKTDVTRLELEHLPASVRVTAAAYLRGENVRALMSRRTFYRHASQLREYGLDIAEPLPTLTKFASVINVIQIKPLQCPEWYWDHQRRMTMSAIQGDAVESVQLVANGAPAPAAGAGCAAPLPVAGRLQENPSCQFAPSPIRTDQSSSPRPSLMAVPDMY</sequence>
<dbReference type="InterPro" id="IPR022686">
    <property type="entry name" value="G2P_N"/>
</dbReference>
<dbReference type="Pfam" id="PF05155">
    <property type="entry name" value="G2P_X_C"/>
    <property type="match status" value="1"/>
</dbReference>
<protein>
    <submittedName>
        <fullName evidence="4">Phage/plasmid replication protein</fullName>
    </submittedName>
</protein>
<gene>
    <name evidence="4" type="ORF">VA599_23680</name>
</gene>
<evidence type="ECO:0000313" key="4">
    <source>
        <dbReference type="EMBL" id="MEN7433750.1"/>
    </source>
</evidence>
<evidence type="ECO:0000259" key="2">
    <source>
        <dbReference type="Pfam" id="PF05144"/>
    </source>
</evidence>